<keyword evidence="3 6" id="KW-0597">Phosphoprotein</keyword>
<dbReference type="Gene3D" id="2.10.70.100">
    <property type="match status" value="1"/>
</dbReference>
<dbReference type="PROSITE" id="PS50112">
    <property type="entry name" value="PAS"/>
    <property type="match status" value="9"/>
</dbReference>
<feature type="domain" description="PAC" evidence="11">
    <location>
        <begin position="1223"/>
        <end position="1275"/>
    </location>
</feature>
<feature type="domain" description="PAS" evidence="10">
    <location>
        <begin position="652"/>
        <end position="711"/>
    </location>
</feature>
<dbReference type="KEGG" id="rub:GBA63_01025"/>
<feature type="domain" description="PAS" evidence="10">
    <location>
        <begin position="1024"/>
        <end position="1094"/>
    </location>
</feature>
<feature type="domain" description="PAC" evidence="11">
    <location>
        <begin position="971"/>
        <end position="1023"/>
    </location>
</feature>
<evidence type="ECO:0000256" key="3">
    <source>
        <dbReference type="ARBA" id="ARBA00022553"/>
    </source>
</evidence>
<gene>
    <name evidence="12" type="ORF">GBA63_01025</name>
</gene>
<dbReference type="CDD" id="cd00130">
    <property type="entry name" value="PAS"/>
    <property type="match status" value="10"/>
</dbReference>
<dbReference type="InterPro" id="IPR052162">
    <property type="entry name" value="Sensor_kinase/Photoreceptor"/>
</dbReference>
<dbReference type="Gene3D" id="1.20.5.1930">
    <property type="match status" value="1"/>
</dbReference>
<dbReference type="CDD" id="cd16917">
    <property type="entry name" value="HATPase_UhpB-NarQ-NarX-like"/>
    <property type="match status" value="1"/>
</dbReference>
<feature type="domain" description="PAC" evidence="11">
    <location>
        <begin position="220"/>
        <end position="270"/>
    </location>
</feature>
<dbReference type="Gene3D" id="3.30.565.10">
    <property type="entry name" value="Histidine kinase-like ATPase, C-terminal domain"/>
    <property type="match status" value="1"/>
</dbReference>
<dbReference type="InterPro" id="IPR011712">
    <property type="entry name" value="Sig_transdc_His_kin_sub3_dim/P"/>
</dbReference>
<dbReference type="InterPro" id="IPR005467">
    <property type="entry name" value="His_kinase_dom"/>
</dbReference>
<dbReference type="InterPro" id="IPR011006">
    <property type="entry name" value="CheY-like_superfamily"/>
</dbReference>
<dbReference type="GO" id="GO:0046983">
    <property type="term" value="F:protein dimerization activity"/>
    <property type="evidence" value="ECO:0007669"/>
    <property type="project" value="InterPro"/>
</dbReference>
<evidence type="ECO:0000259" key="9">
    <source>
        <dbReference type="PROSITE" id="PS50110"/>
    </source>
</evidence>
<dbReference type="GO" id="GO:0006355">
    <property type="term" value="P:regulation of DNA-templated transcription"/>
    <property type="evidence" value="ECO:0007669"/>
    <property type="project" value="InterPro"/>
</dbReference>
<feature type="coiled-coil region" evidence="7">
    <location>
        <begin position="1259"/>
        <end position="1286"/>
    </location>
</feature>
<feature type="domain" description="PAS" evidence="10">
    <location>
        <begin position="148"/>
        <end position="194"/>
    </location>
</feature>
<feature type="domain" description="PAC" evidence="11">
    <location>
        <begin position="726"/>
        <end position="777"/>
    </location>
</feature>
<sequence>MMGAGVPVRLLLVEDSENDAMLLLRELRRGGYEPDYERVYTPEDMERALKDADARGGPFEVVVSDYYMPRFRAPDALELLRGLGYDVPFIVVSGKIGEDAAVGIMKAGANDYLTKENMARLCPAIARELKEAGVRRERARAEEALARSEERFRRLVEQAADAMFVHDLEGNLVDVNRRACESLGYSREELLGMNVADVEVGIPPETFRGVWDRISSGAPVTLEGKHRRKDGTTFPVEVRVGAFESGEQTLHLALARDVTGRRDAERKVREAEARYRTLVEQIPAVTYVQQLTGDKRVTYVSPQVESVLGYPADRELLDGDHWTKIMHPDDRERVLAEDERTDKTGEPFRAEYRQFASDGRMVWIRDEAVLVRDEDGNPLYWQGVQYDITDQKLAEEGLRRSEERYRTFIAQSTEGIWCFEFEEPLPTDLSDDEQLDHLYRHAYLAECNDAMARMYGFGGASEIVGARVGDLLPRSKPENVEFLRAATRAGYRITEGETTELDRDGSARVIVNNLTGIVEDGYVVRVWGTQRDVTEQKEAEEQLARLASFPELNPNPIIETSVAGEPTYLNPVAQARFPDLRRLGPDHPALADLEGVNQRIWSAGGRPFTREIEVGGRYYQQTVSRTPEGGLLRIYGIDVTERRQAEDALRKSEERFRSLVQNTSDIIIVLDEDGTVVYESPAIERVLGYKPEERIGSNAFELIHPDDRDRVAGVFSAYQDHPGPFPPVEYRVMDKSGEWRTLEAVGENLLDDPVIQGIVVNSRDVTERRRTEEALKQSEELLRTVVTNAPVALFSLDVEGVFTFSAGRGLKTLGLEPGELAGRSAYEVYAGAPGVLEDIRRALAGEEFVGTSEVGGLVFETWYGPLRAEDGAVKGVIGVATDVTERAEAEDGLRRTLKELADLKFALDESAIVAITDQKGAITYVNDKFCEISGYSQDELVGQDHRLVNSGHHPPEYIKGLWRTIARGRVWRGELKNRAKDGSIYWVDTTIVPFLNERGKPYQYAAIRYDVTARKAAEEALRESQESLQAILDNTTAVIYVKDAEGRYVLVNRRFEDLFHFAKDQVIGKTDHDIFGKESADAYRKNDLEVLRSEAPLEVEETVFQDDGTHTYVSVKFPLKGPDGSPYATCGISTDITPRKRTERELRESEERFRATFDQAAVGMAQVGLDGRWLRVNRRLCEILGHTEEELLDLDFQRITHPDDLDKDLESLGRLISGEIETFWMEKRYFHKRGSTVWVNQTVSLVRGPSEASEYLIAVVEDITERRRAEEALRESEERYRTLFTTIDEGFCLCEMVVDEDGTPADYRFLDVNPKFEEMTGLADAVGKTITELVPGLEGRWVETYGRVGLGGETLRFEDGSEAMGRWFDVYASPVEPKGGGRFTLVFKDITERKRAEEALRLSEARANLALGVARLGTWSWDPGRDEIFADARTREICGLDPDTPLSLSGITPLVHPEDRPRVEAAMGAALQPDGDGLYAEEFRFVRPDGDLRWVISRGQTLFEGEQRRPDLLLGTVLDITERKRAEESLRQSEELYRSVIEQAVESIFLLDIESLRVLEANAALGETLGYTPEELKGMSFYDISAHDRESVGRNVERVVREGRLSLGVRQYRRKDGGLVDVEISISTVPYGGRRAMCVVAHDVTGRRRAEKALEGIREAERNRIARELHDSILQDIVYALQEIQVLQVTGQNGDDPALQDSADALRRSVEGLRGAIFELRLKETTERSFVSSLKSLVDLSRRMARGKYELDLVVGSGVPQRLPEGYGREVVRIVQEALTNVRRHAAASRVRVEIGVDGDNLYAEVVDDGRGFDPEDSHSGVGQYSMRQRALDLGGELKVESGVGGGTRVLLRVPLSRLAEEISAKEQDF</sequence>
<dbReference type="Pfam" id="PF00072">
    <property type="entry name" value="Response_reg"/>
    <property type="match status" value="1"/>
</dbReference>
<dbReference type="SUPFAM" id="SSF55874">
    <property type="entry name" value="ATPase domain of HSP90 chaperone/DNA topoisomerase II/histidine kinase"/>
    <property type="match status" value="1"/>
</dbReference>
<feature type="domain" description="PAS" evidence="10">
    <location>
        <begin position="271"/>
        <end position="345"/>
    </location>
</feature>
<dbReference type="InterPro" id="IPR000014">
    <property type="entry name" value="PAS"/>
</dbReference>
<evidence type="ECO:0000256" key="1">
    <source>
        <dbReference type="ARBA" id="ARBA00000085"/>
    </source>
</evidence>
<dbReference type="CDD" id="cd00156">
    <property type="entry name" value="REC"/>
    <property type="match status" value="1"/>
</dbReference>
<dbReference type="SMART" id="SM00086">
    <property type="entry name" value="PAC"/>
    <property type="match status" value="8"/>
</dbReference>
<evidence type="ECO:0000259" key="10">
    <source>
        <dbReference type="PROSITE" id="PS50112"/>
    </source>
</evidence>
<evidence type="ECO:0000259" key="11">
    <source>
        <dbReference type="PROSITE" id="PS50113"/>
    </source>
</evidence>
<dbReference type="InterPro" id="IPR003594">
    <property type="entry name" value="HATPase_dom"/>
</dbReference>
<dbReference type="InterPro" id="IPR013767">
    <property type="entry name" value="PAS_fold"/>
</dbReference>
<dbReference type="Pfam" id="PF07730">
    <property type="entry name" value="HisKA_3"/>
    <property type="match status" value="1"/>
</dbReference>
<dbReference type="Pfam" id="PF08447">
    <property type="entry name" value="PAS_3"/>
    <property type="match status" value="4"/>
</dbReference>
<dbReference type="PROSITE" id="PS50109">
    <property type="entry name" value="HIS_KIN"/>
    <property type="match status" value="1"/>
</dbReference>
<feature type="domain" description="PAS" evidence="10">
    <location>
        <begin position="1149"/>
        <end position="1219"/>
    </location>
</feature>
<comment type="catalytic activity">
    <reaction evidence="1">
        <text>ATP + protein L-histidine = ADP + protein N-phospho-L-histidine.</text>
        <dbReference type="EC" id="2.7.13.3"/>
    </reaction>
</comment>
<feature type="domain" description="Histidine kinase" evidence="8">
    <location>
        <begin position="1664"/>
        <end position="1858"/>
    </location>
</feature>
<feature type="domain" description="PAC" evidence="11">
    <location>
        <begin position="1479"/>
        <end position="1532"/>
    </location>
</feature>
<feature type="modified residue" description="4-aspartylphosphate" evidence="6">
    <location>
        <position position="65"/>
    </location>
</feature>
<dbReference type="GO" id="GO:0016020">
    <property type="term" value="C:membrane"/>
    <property type="evidence" value="ECO:0007669"/>
    <property type="project" value="InterPro"/>
</dbReference>
<keyword evidence="13" id="KW-1185">Reference proteome</keyword>
<evidence type="ECO:0000256" key="2">
    <source>
        <dbReference type="ARBA" id="ARBA00012438"/>
    </source>
</evidence>
<feature type="domain" description="PAC" evidence="11">
    <location>
        <begin position="494"/>
        <end position="545"/>
    </location>
</feature>
<dbReference type="InterPro" id="IPR013655">
    <property type="entry name" value="PAS_fold_3"/>
</dbReference>
<feature type="domain" description="PAS" evidence="10">
    <location>
        <begin position="1428"/>
        <end position="1474"/>
    </location>
</feature>
<dbReference type="InterPro" id="IPR035965">
    <property type="entry name" value="PAS-like_dom_sf"/>
</dbReference>
<evidence type="ECO:0000256" key="5">
    <source>
        <dbReference type="ARBA" id="ARBA00022777"/>
    </source>
</evidence>
<dbReference type="SUPFAM" id="SSF52172">
    <property type="entry name" value="CheY-like"/>
    <property type="match status" value="1"/>
</dbReference>
<dbReference type="SUPFAM" id="SSF55785">
    <property type="entry name" value="PYP-like sensor domain (PAS domain)"/>
    <property type="match status" value="11"/>
</dbReference>
<dbReference type="Proteomes" id="UP000501452">
    <property type="component" value="Chromosome"/>
</dbReference>
<accession>A0A6G8Q4I4</accession>
<evidence type="ECO:0000256" key="6">
    <source>
        <dbReference type="PROSITE-ProRule" id="PRU00169"/>
    </source>
</evidence>
<dbReference type="NCBIfam" id="TIGR00229">
    <property type="entry name" value="sensory_box"/>
    <property type="match status" value="11"/>
</dbReference>
<evidence type="ECO:0000313" key="12">
    <source>
        <dbReference type="EMBL" id="QIN81360.1"/>
    </source>
</evidence>
<dbReference type="SMART" id="SM00387">
    <property type="entry name" value="HATPase_c"/>
    <property type="match status" value="1"/>
</dbReference>
<dbReference type="Pfam" id="PF02518">
    <property type="entry name" value="HATPase_c"/>
    <property type="match status" value="1"/>
</dbReference>
<keyword evidence="5" id="KW-0418">Kinase</keyword>
<dbReference type="Pfam" id="PF13188">
    <property type="entry name" value="PAS_8"/>
    <property type="match status" value="1"/>
</dbReference>
<name>A0A6G8Q4I4_9ACTN</name>
<feature type="domain" description="PAC" evidence="11">
    <location>
        <begin position="1351"/>
        <end position="1402"/>
    </location>
</feature>
<evidence type="ECO:0000313" key="13">
    <source>
        <dbReference type="Proteomes" id="UP000501452"/>
    </source>
</evidence>
<dbReference type="InterPro" id="IPR013656">
    <property type="entry name" value="PAS_4"/>
</dbReference>
<keyword evidence="4" id="KW-0808">Transferase</keyword>
<dbReference type="PANTHER" id="PTHR43304:SF1">
    <property type="entry name" value="PAC DOMAIN-CONTAINING PROTEIN"/>
    <property type="match status" value="1"/>
</dbReference>
<feature type="domain" description="PAC" evidence="11">
    <location>
        <begin position="1097"/>
        <end position="1148"/>
    </location>
</feature>
<feature type="coiled-coil region" evidence="7">
    <location>
        <begin position="131"/>
        <end position="158"/>
    </location>
</feature>
<feature type="domain" description="Response regulatory" evidence="9">
    <location>
        <begin position="9"/>
        <end position="130"/>
    </location>
</feature>
<proteinExistence type="predicted"/>
<dbReference type="Gene3D" id="3.30.450.20">
    <property type="entry name" value="PAS domain"/>
    <property type="match status" value="11"/>
</dbReference>
<dbReference type="GO" id="GO:0000155">
    <property type="term" value="F:phosphorelay sensor kinase activity"/>
    <property type="evidence" value="ECO:0007669"/>
    <property type="project" value="InterPro"/>
</dbReference>
<dbReference type="Pfam" id="PF13426">
    <property type="entry name" value="PAS_9"/>
    <property type="match status" value="2"/>
</dbReference>
<organism evidence="12 13">
    <name type="scientific">Rubrobacter tropicus</name>
    <dbReference type="NCBI Taxonomy" id="2653851"/>
    <lineage>
        <taxon>Bacteria</taxon>
        <taxon>Bacillati</taxon>
        <taxon>Actinomycetota</taxon>
        <taxon>Rubrobacteria</taxon>
        <taxon>Rubrobacterales</taxon>
        <taxon>Rubrobacteraceae</taxon>
        <taxon>Rubrobacter</taxon>
    </lineage>
</organism>
<feature type="domain" description="PAC" evidence="11">
    <location>
        <begin position="348"/>
        <end position="400"/>
    </location>
</feature>
<dbReference type="Gene3D" id="3.40.50.2300">
    <property type="match status" value="1"/>
</dbReference>
<keyword evidence="7" id="KW-0175">Coiled coil</keyword>
<dbReference type="InterPro" id="IPR000700">
    <property type="entry name" value="PAS-assoc_C"/>
</dbReference>
<dbReference type="Pfam" id="PF08448">
    <property type="entry name" value="PAS_4"/>
    <property type="match status" value="2"/>
</dbReference>
<feature type="domain" description="PAS" evidence="10">
    <location>
        <begin position="778"/>
        <end position="829"/>
    </location>
</feature>
<protein>
    <recommendedName>
        <fullName evidence="2">histidine kinase</fullName>
        <ecNumber evidence="2">2.7.13.3</ecNumber>
    </recommendedName>
</protein>
<reference evidence="12 13" key="1">
    <citation type="submission" date="2019-10" db="EMBL/GenBank/DDBJ databases">
        <title>Rubrobacter sp nov SCSIO 52090 isolated from a deep-sea sediment in the South China Sea.</title>
        <authorList>
            <person name="Chen R.W."/>
        </authorList>
    </citation>
    <scope>NUCLEOTIDE SEQUENCE [LARGE SCALE GENOMIC DNA]</scope>
    <source>
        <strain evidence="12 13">SCSIO 52909</strain>
    </source>
</reference>
<dbReference type="SMART" id="SM00448">
    <property type="entry name" value="REC"/>
    <property type="match status" value="1"/>
</dbReference>
<dbReference type="PROSITE" id="PS50110">
    <property type="entry name" value="RESPONSE_REGULATORY"/>
    <property type="match status" value="1"/>
</dbReference>
<dbReference type="PROSITE" id="PS50113">
    <property type="entry name" value="PAC"/>
    <property type="match status" value="10"/>
</dbReference>
<dbReference type="InterPro" id="IPR001789">
    <property type="entry name" value="Sig_transdc_resp-reg_receiver"/>
</dbReference>
<feature type="domain" description="PAS" evidence="10">
    <location>
        <begin position="913"/>
        <end position="954"/>
    </location>
</feature>
<dbReference type="Pfam" id="PF00989">
    <property type="entry name" value="PAS"/>
    <property type="match status" value="2"/>
</dbReference>
<feature type="domain" description="PAC" evidence="11">
    <location>
        <begin position="844"/>
        <end position="895"/>
    </location>
</feature>
<dbReference type="SMART" id="SM00091">
    <property type="entry name" value="PAS"/>
    <property type="match status" value="10"/>
</dbReference>
<dbReference type="PANTHER" id="PTHR43304">
    <property type="entry name" value="PHYTOCHROME-LIKE PROTEIN CPH1"/>
    <property type="match status" value="1"/>
</dbReference>
<feature type="domain" description="PAS" evidence="10">
    <location>
        <begin position="1533"/>
        <end position="1603"/>
    </location>
</feature>
<dbReference type="EMBL" id="CP045119">
    <property type="protein sequence ID" value="QIN81360.1"/>
    <property type="molecule type" value="Genomic_DNA"/>
</dbReference>
<dbReference type="InterPro" id="IPR036890">
    <property type="entry name" value="HATPase_C_sf"/>
</dbReference>
<evidence type="ECO:0000259" key="8">
    <source>
        <dbReference type="PROSITE" id="PS50109"/>
    </source>
</evidence>
<dbReference type="InterPro" id="IPR001610">
    <property type="entry name" value="PAC"/>
</dbReference>
<dbReference type="EC" id="2.7.13.3" evidence="2"/>
<evidence type="ECO:0000256" key="7">
    <source>
        <dbReference type="SAM" id="Coils"/>
    </source>
</evidence>
<evidence type="ECO:0000256" key="4">
    <source>
        <dbReference type="ARBA" id="ARBA00022679"/>
    </source>
</evidence>